<dbReference type="EMBL" id="JAVRJZ010000021">
    <property type="protein sequence ID" value="KAK2704620.1"/>
    <property type="molecule type" value="Genomic_DNA"/>
</dbReference>
<dbReference type="SUPFAM" id="SSF48726">
    <property type="entry name" value="Immunoglobulin"/>
    <property type="match status" value="1"/>
</dbReference>
<feature type="signal peptide" evidence="1">
    <location>
        <begin position="1"/>
        <end position="21"/>
    </location>
</feature>
<evidence type="ECO:0000313" key="3">
    <source>
        <dbReference type="EMBL" id="KAK2704620.1"/>
    </source>
</evidence>
<evidence type="ECO:0000313" key="4">
    <source>
        <dbReference type="Proteomes" id="UP001187531"/>
    </source>
</evidence>
<evidence type="ECO:0000259" key="2">
    <source>
        <dbReference type="PROSITE" id="PS50835"/>
    </source>
</evidence>
<proteinExistence type="predicted"/>
<dbReference type="InterPro" id="IPR036179">
    <property type="entry name" value="Ig-like_dom_sf"/>
</dbReference>
<organism evidence="3 4">
    <name type="scientific">Artemia franciscana</name>
    <name type="common">Brine shrimp</name>
    <name type="synonym">Artemia sanfranciscana</name>
    <dbReference type="NCBI Taxonomy" id="6661"/>
    <lineage>
        <taxon>Eukaryota</taxon>
        <taxon>Metazoa</taxon>
        <taxon>Ecdysozoa</taxon>
        <taxon>Arthropoda</taxon>
        <taxon>Crustacea</taxon>
        <taxon>Branchiopoda</taxon>
        <taxon>Anostraca</taxon>
        <taxon>Artemiidae</taxon>
        <taxon>Artemia</taxon>
    </lineage>
</organism>
<dbReference type="InterPro" id="IPR007110">
    <property type="entry name" value="Ig-like_dom"/>
</dbReference>
<feature type="domain" description="Ig-like" evidence="2">
    <location>
        <begin position="20"/>
        <end position="138"/>
    </location>
</feature>
<evidence type="ECO:0000256" key="1">
    <source>
        <dbReference type="SAM" id="SignalP"/>
    </source>
</evidence>
<dbReference type="Gene3D" id="2.60.40.10">
    <property type="entry name" value="Immunoglobulins"/>
    <property type="match status" value="1"/>
</dbReference>
<feature type="chain" id="PRO_5041726394" description="Ig-like domain-containing protein" evidence="1">
    <location>
        <begin position="22"/>
        <end position="170"/>
    </location>
</feature>
<accession>A0AA88H4D5</accession>
<name>A0AA88H4D5_ARTSF</name>
<dbReference type="AlphaFoldDB" id="A0AA88H4D5"/>
<sequence>METMWVLYIWIGLKGLLCAESYTVSVQRVTAGETLRLECQIRGSMEDSEEEEKAEENIGSNFPLIWIKYDIEDPENHLLISHGETLLVEDSRYSLKVIRDEGIAVLNIEEALMSDSGMYQCQMPIDGGTGPTSPIEVIIEEKSKNSFYKSGSPISFRNISVLLFGFFLFL</sequence>
<gene>
    <name evidence="3" type="ORF">QYM36_016871</name>
</gene>
<keyword evidence="4" id="KW-1185">Reference proteome</keyword>
<protein>
    <recommendedName>
        <fullName evidence="2">Ig-like domain-containing protein</fullName>
    </recommendedName>
</protein>
<dbReference type="Proteomes" id="UP001187531">
    <property type="component" value="Unassembled WGS sequence"/>
</dbReference>
<keyword evidence="1" id="KW-0732">Signal</keyword>
<reference evidence="3" key="1">
    <citation type="submission" date="2023-07" db="EMBL/GenBank/DDBJ databases">
        <title>Chromosome-level genome assembly of Artemia franciscana.</title>
        <authorList>
            <person name="Jo E."/>
        </authorList>
    </citation>
    <scope>NUCLEOTIDE SEQUENCE</scope>
    <source>
        <tissue evidence="3">Whole body</tissue>
    </source>
</reference>
<dbReference type="PROSITE" id="PS50835">
    <property type="entry name" value="IG_LIKE"/>
    <property type="match status" value="1"/>
</dbReference>
<comment type="caution">
    <text evidence="3">The sequence shown here is derived from an EMBL/GenBank/DDBJ whole genome shotgun (WGS) entry which is preliminary data.</text>
</comment>
<dbReference type="InterPro" id="IPR013783">
    <property type="entry name" value="Ig-like_fold"/>
</dbReference>